<dbReference type="EnsemblPlants" id="OMERI03G00680.2">
    <property type="protein sequence ID" value="OMERI03G00680.2"/>
    <property type="gene ID" value="OMERI03G00680"/>
</dbReference>
<dbReference type="Proteomes" id="UP000008021">
    <property type="component" value="Chromosome 3"/>
</dbReference>
<organism evidence="1">
    <name type="scientific">Oryza meridionalis</name>
    <dbReference type="NCBI Taxonomy" id="40149"/>
    <lineage>
        <taxon>Eukaryota</taxon>
        <taxon>Viridiplantae</taxon>
        <taxon>Streptophyta</taxon>
        <taxon>Embryophyta</taxon>
        <taxon>Tracheophyta</taxon>
        <taxon>Spermatophyta</taxon>
        <taxon>Magnoliopsida</taxon>
        <taxon>Liliopsida</taxon>
        <taxon>Poales</taxon>
        <taxon>Poaceae</taxon>
        <taxon>BOP clade</taxon>
        <taxon>Oryzoideae</taxon>
        <taxon>Oryzeae</taxon>
        <taxon>Oryzinae</taxon>
        <taxon>Oryza</taxon>
    </lineage>
</organism>
<sequence length="139" mass="15470">MWAPPLREAAQADADPTRAHGSEFQLAAGKVIRHEGCAEHDHISIGDHGNFLARRKRTGCFSFLPGGPRTLFFYELDHFDGVTMNQLMKVTVSYVFVLGGTKDAAAYLIAFARLAATVCPFHILSQRKRHMHAAMESER</sequence>
<reference evidence="1" key="1">
    <citation type="submission" date="2015-04" db="UniProtKB">
        <authorList>
            <consortium name="EnsemblPlants"/>
        </authorList>
    </citation>
    <scope>IDENTIFICATION</scope>
</reference>
<protein>
    <submittedName>
        <fullName evidence="1">Uncharacterized protein</fullName>
    </submittedName>
</protein>
<dbReference type="Gramene" id="OMERI03G00680.2">
    <property type="protein sequence ID" value="OMERI03G00680.2"/>
    <property type="gene ID" value="OMERI03G00680"/>
</dbReference>
<dbReference type="AlphaFoldDB" id="A0A0E0CTY2"/>
<evidence type="ECO:0000313" key="2">
    <source>
        <dbReference type="Proteomes" id="UP000008021"/>
    </source>
</evidence>
<evidence type="ECO:0000313" key="1">
    <source>
        <dbReference type="EnsemblPlants" id="OMERI03G00680.2"/>
    </source>
</evidence>
<proteinExistence type="predicted"/>
<keyword evidence="2" id="KW-1185">Reference proteome</keyword>
<name>A0A0E0CTY2_9ORYZ</name>
<reference evidence="1" key="2">
    <citation type="submission" date="2018-05" db="EMBL/GenBank/DDBJ databases">
        <title>OmerRS3 (Oryza meridionalis Reference Sequence Version 3).</title>
        <authorList>
            <person name="Zhang J."/>
            <person name="Kudrna D."/>
            <person name="Lee S."/>
            <person name="Talag J."/>
            <person name="Welchert J."/>
            <person name="Wing R.A."/>
        </authorList>
    </citation>
    <scope>NUCLEOTIDE SEQUENCE [LARGE SCALE GENOMIC DNA]</scope>
    <source>
        <strain evidence="1">cv. OR44</strain>
    </source>
</reference>
<accession>A0A0E0CTY2</accession>